<keyword evidence="3" id="KW-1185">Reference proteome</keyword>
<keyword evidence="1" id="KW-0472">Membrane</keyword>
<dbReference type="SUPFAM" id="SSF53448">
    <property type="entry name" value="Nucleotide-diphospho-sugar transferases"/>
    <property type="match status" value="1"/>
</dbReference>
<keyword evidence="1" id="KW-0812">Transmembrane</keyword>
<keyword evidence="1" id="KW-1133">Transmembrane helix</keyword>
<gene>
    <name evidence="2" type="ORF">TrST_g13638</name>
</gene>
<reference evidence="3" key="1">
    <citation type="journal article" date="2023" name="Commun. Biol.">
        <title>Genome analysis of Parmales, the sister group of diatoms, reveals the evolutionary specialization of diatoms from phago-mixotrophs to photoautotrophs.</title>
        <authorList>
            <person name="Ban H."/>
            <person name="Sato S."/>
            <person name="Yoshikawa S."/>
            <person name="Yamada K."/>
            <person name="Nakamura Y."/>
            <person name="Ichinomiya M."/>
            <person name="Sato N."/>
            <person name="Blanc-Mathieu R."/>
            <person name="Endo H."/>
            <person name="Kuwata A."/>
            <person name="Ogata H."/>
        </authorList>
    </citation>
    <scope>NUCLEOTIDE SEQUENCE [LARGE SCALE GENOMIC DNA]</scope>
    <source>
        <strain evidence="3">NIES 3701</strain>
    </source>
</reference>
<dbReference type="InterPro" id="IPR029044">
    <property type="entry name" value="Nucleotide-diphossugar_trans"/>
</dbReference>
<name>A0A9W7BWZ4_9STRA</name>
<dbReference type="Gene3D" id="3.90.550.10">
    <property type="entry name" value="Spore Coat Polysaccharide Biosynthesis Protein SpsA, Chain A"/>
    <property type="match status" value="1"/>
</dbReference>
<feature type="transmembrane region" description="Helical" evidence="1">
    <location>
        <begin position="21"/>
        <end position="38"/>
    </location>
</feature>
<protein>
    <submittedName>
        <fullName evidence="2">Uncharacterized protein</fullName>
    </submittedName>
</protein>
<comment type="caution">
    <text evidence="2">The sequence shown here is derived from an EMBL/GenBank/DDBJ whole genome shotgun (WGS) entry which is preliminary data.</text>
</comment>
<dbReference type="Gene3D" id="3.40.50.11350">
    <property type="match status" value="1"/>
</dbReference>
<proteinExistence type="predicted"/>
<dbReference type="OrthoDB" id="533531at2759"/>
<evidence type="ECO:0000313" key="2">
    <source>
        <dbReference type="EMBL" id="GMH95640.1"/>
    </source>
</evidence>
<organism evidence="2 3">
    <name type="scientific">Triparma strigata</name>
    <dbReference type="NCBI Taxonomy" id="1606541"/>
    <lineage>
        <taxon>Eukaryota</taxon>
        <taxon>Sar</taxon>
        <taxon>Stramenopiles</taxon>
        <taxon>Ochrophyta</taxon>
        <taxon>Bolidophyceae</taxon>
        <taxon>Parmales</taxon>
        <taxon>Triparmaceae</taxon>
        <taxon>Triparma</taxon>
    </lineage>
</organism>
<sequence>MVNRAILRIRALTSSKKRITIMSLFLVLWLTMTCWFVSQFPGTANVVDQPTTATAKALGSFKSFSGSESKNIHPHSYTICNGLSNQLLAHAGNIAYAITYEQPILVPNAFIVNGVQTVLKKGGTSLEDVTPSSSEYVKLSDIFDTDSLVTFIESFGITATLVPYEENTHGTLGCSWAKFVSLASPTIATEVLSHFRPSIFVQKVVDYVQRGLSEDDTVCVHHRGGEDWRTHCENWESISDGVWRHNCMNEPSHDLAIDIKNRLLPNDFLPTIFYIGDDNPPADLERAGLTVTTRSQIMTDANDFDLLGHDSFDNLSTPDNFVSLPGQKLREILSYHGGPCLPGFRDICAIVDFLVCSSLKNFIGNSVSTFSALQIAQRFGEATWYNSRSIPLANVLKAYAMPIAYTYTEESAETGKFMLMTSILSAKLHNPNCPIHILYHGSSDTTFQAWLEENSVIVHFHTPTWIPLIMSMFIHGDIKKSHLFHHVGNYIGTWQRIDIPLYIKAEYVLLIDCDTIVSAPFTHADFGLEMTKSISFSAEGNEDLDEPWNAGVALLNLPYLRETYDDFLDFIGMHADNSPFNVNMRTDVKMKTGRKVEQPSDQGAYLSFYADSKKFLAKEFNVKPYYTHTPPKIAKIIHFHGAKPHDYIGEWLGISCSPAIKKLCEKKERNAPILCWSLKAFADTIITGGVDLLRDYCDSAFIGSSSAIESCFNFFSALSQITHKELGKRTCKQILMSNR</sequence>
<dbReference type="Proteomes" id="UP001165085">
    <property type="component" value="Unassembled WGS sequence"/>
</dbReference>
<dbReference type="EMBL" id="BRXY01000447">
    <property type="protein sequence ID" value="GMH95640.1"/>
    <property type="molecule type" value="Genomic_DNA"/>
</dbReference>
<evidence type="ECO:0000313" key="3">
    <source>
        <dbReference type="Proteomes" id="UP001165085"/>
    </source>
</evidence>
<accession>A0A9W7BWZ4</accession>
<evidence type="ECO:0000256" key="1">
    <source>
        <dbReference type="SAM" id="Phobius"/>
    </source>
</evidence>
<dbReference type="AlphaFoldDB" id="A0A9W7BWZ4"/>